<evidence type="ECO:0000256" key="2">
    <source>
        <dbReference type="ARBA" id="ARBA00023015"/>
    </source>
</evidence>
<dbReference type="InterPro" id="IPR037171">
    <property type="entry name" value="NagB/RpiA_transferase-like"/>
</dbReference>
<dbReference type="InterPro" id="IPR050313">
    <property type="entry name" value="Carb_Metab_HTH_regulators"/>
</dbReference>
<dbReference type="Gene3D" id="3.40.50.1360">
    <property type="match status" value="1"/>
</dbReference>
<dbReference type="InterPro" id="IPR036388">
    <property type="entry name" value="WH-like_DNA-bd_sf"/>
</dbReference>
<dbReference type="GO" id="GO:0003677">
    <property type="term" value="F:DNA binding"/>
    <property type="evidence" value="ECO:0007669"/>
    <property type="project" value="UniProtKB-KW"/>
</dbReference>
<name>A0A7W5Z412_9HYPH</name>
<sequence>MVARLQVQNNVDLSARQEEILSIVHHQGFATIEALARHFDVSTQTIRRDIIHLDEMLLLQRFHGGAGVREATVRLGYAEKRITAAEAKERIARLTAARIRSGDAVFLDVGTTVEAVARELRGRHDLRIFTSSLAAATIFSADQGMQVFVTGGVLRGPDGALTDEWTRDAISRFRFDVAILGFSGVDDDGALMDFDLAKVAVKQLAAARASQVIAVGESAKLLRPAIVRVLAAEEIDVLVTSEAPAAPISERLVKANVDVVFDCIDESGVLQNGSV</sequence>
<evidence type="ECO:0000313" key="6">
    <source>
        <dbReference type="EMBL" id="MBB3809430.1"/>
    </source>
</evidence>
<organism evidence="6 7">
    <name type="scientific">Pseudochelatococcus contaminans</name>
    <dbReference type="NCBI Taxonomy" id="1538103"/>
    <lineage>
        <taxon>Bacteria</taxon>
        <taxon>Pseudomonadati</taxon>
        <taxon>Pseudomonadota</taxon>
        <taxon>Alphaproteobacteria</taxon>
        <taxon>Hyphomicrobiales</taxon>
        <taxon>Chelatococcaceae</taxon>
        <taxon>Pseudochelatococcus</taxon>
    </lineage>
</organism>
<keyword evidence="1" id="KW-0678">Repressor</keyword>
<dbReference type="InterPro" id="IPR001034">
    <property type="entry name" value="DeoR_HTH"/>
</dbReference>
<dbReference type="PANTHER" id="PTHR30363">
    <property type="entry name" value="HTH-TYPE TRANSCRIPTIONAL REGULATOR SRLR-RELATED"/>
    <property type="match status" value="1"/>
</dbReference>
<keyword evidence="2" id="KW-0805">Transcription regulation</keyword>
<dbReference type="Gene3D" id="1.10.10.10">
    <property type="entry name" value="Winged helix-like DNA-binding domain superfamily/Winged helix DNA-binding domain"/>
    <property type="match status" value="1"/>
</dbReference>
<evidence type="ECO:0000259" key="5">
    <source>
        <dbReference type="PROSITE" id="PS51000"/>
    </source>
</evidence>
<evidence type="ECO:0000313" key="7">
    <source>
        <dbReference type="Proteomes" id="UP000537592"/>
    </source>
</evidence>
<dbReference type="Proteomes" id="UP000537592">
    <property type="component" value="Unassembled WGS sequence"/>
</dbReference>
<dbReference type="SMART" id="SM01134">
    <property type="entry name" value="DeoRC"/>
    <property type="match status" value="1"/>
</dbReference>
<feature type="domain" description="HTH deoR-type" evidence="5">
    <location>
        <begin position="13"/>
        <end position="68"/>
    </location>
</feature>
<dbReference type="InterPro" id="IPR036390">
    <property type="entry name" value="WH_DNA-bd_sf"/>
</dbReference>
<dbReference type="SUPFAM" id="SSF46785">
    <property type="entry name" value="Winged helix' DNA-binding domain"/>
    <property type="match status" value="1"/>
</dbReference>
<evidence type="ECO:0000256" key="1">
    <source>
        <dbReference type="ARBA" id="ARBA00022491"/>
    </source>
</evidence>
<dbReference type="GO" id="GO:0003700">
    <property type="term" value="F:DNA-binding transcription factor activity"/>
    <property type="evidence" value="ECO:0007669"/>
    <property type="project" value="InterPro"/>
</dbReference>
<dbReference type="InterPro" id="IPR014036">
    <property type="entry name" value="DeoR-like_C"/>
</dbReference>
<keyword evidence="4" id="KW-0804">Transcription</keyword>
<gene>
    <name evidence="6" type="ORF">FHS81_001512</name>
</gene>
<dbReference type="Pfam" id="PF08220">
    <property type="entry name" value="HTH_DeoR"/>
    <property type="match status" value="1"/>
</dbReference>
<dbReference type="SUPFAM" id="SSF100950">
    <property type="entry name" value="NagB/RpiA/CoA transferase-like"/>
    <property type="match status" value="1"/>
</dbReference>
<dbReference type="Pfam" id="PF00455">
    <property type="entry name" value="DeoRC"/>
    <property type="match status" value="1"/>
</dbReference>
<keyword evidence="7" id="KW-1185">Reference proteome</keyword>
<evidence type="ECO:0000256" key="3">
    <source>
        <dbReference type="ARBA" id="ARBA00023125"/>
    </source>
</evidence>
<dbReference type="PROSITE" id="PS51000">
    <property type="entry name" value="HTH_DEOR_2"/>
    <property type="match status" value="1"/>
</dbReference>
<dbReference type="InterPro" id="IPR018356">
    <property type="entry name" value="Tscrpt_reg_HTH_DeoR_CS"/>
</dbReference>
<reference evidence="6 7" key="1">
    <citation type="submission" date="2020-08" db="EMBL/GenBank/DDBJ databases">
        <title>Genomic Encyclopedia of Type Strains, Phase IV (KMG-IV): sequencing the most valuable type-strain genomes for metagenomic binning, comparative biology and taxonomic classification.</title>
        <authorList>
            <person name="Goeker M."/>
        </authorList>
    </citation>
    <scope>NUCLEOTIDE SEQUENCE [LARGE SCALE GENOMIC DNA]</scope>
    <source>
        <strain evidence="6 7">DSM 28760</strain>
    </source>
</reference>
<dbReference type="PROSITE" id="PS00894">
    <property type="entry name" value="HTH_DEOR_1"/>
    <property type="match status" value="1"/>
</dbReference>
<dbReference type="PANTHER" id="PTHR30363:SF4">
    <property type="entry name" value="GLYCEROL-3-PHOSPHATE REGULON REPRESSOR"/>
    <property type="match status" value="1"/>
</dbReference>
<dbReference type="SMART" id="SM00420">
    <property type="entry name" value="HTH_DEOR"/>
    <property type="match status" value="1"/>
</dbReference>
<accession>A0A7W5Z412</accession>
<protein>
    <submittedName>
        <fullName evidence="6">DeoR family glycerol-3-phosphate regulon repressor</fullName>
    </submittedName>
</protein>
<dbReference type="PRINTS" id="PR00037">
    <property type="entry name" value="HTHLACR"/>
</dbReference>
<comment type="caution">
    <text evidence="6">The sequence shown here is derived from an EMBL/GenBank/DDBJ whole genome shotgun (WGS) entry which is preliminary data.</text>
</comment>
<dbReference type="RefSeq" id="WP_183751990.1">
    <property type="nucleotide sequence ID" value="NZ_JACICC010000003.1"/>
</dbReference>
<evidence type="ECO:0000256" key="4">
    <source>
        <dbReference type="ARBA" id="ARBA00023163"/>
    </source>
</evidence>
<dbReference type="EMBL" id="JACICC010000003">
    <property type="protein sequence ID" value="MBB3809430.1"/>
    <property type="molecule type" value="Genomic_DNA"/>
</dbReference>
<keyword evidence="3" id="KW-0238">DNA-binding</keyword>
<dbReference type="AlphaFoldDB" id="A0A7W5Z412"/>
<proteinExistence type="predicted"/>